<evidence type="ECO:0000256" key="3">
    <source>
        <dbReference type="PROSITE-ProRule" id="PRU00169"/>
    </source>
</evidence>
<dbReference type="InterPro" id="IPR001789">
    <property type="entry name" value="Sig_transdc_resp-reg_receiver"/>
</dbReference>
<proteinExistence type="predicted"/>
<dbReference type="CDD" id="cd17910">
    <property type="entry name" value="CheC_ClassII"/>
    <property type="match status" value="1"/>
</dbReference>
<comment type="caution">
    <text evidence="5">The sequence shown here is derived from an EMBL/GenBank/DDBJ whole genome shotgun (WGS) entry which is preliminary data.</text>
</comment>
<name>A0A0B9H2Q2_9GAMM</name>
<dbReference type="SUPFAM" id="SSF103039">
    <property type="entry name" value="CheC-like"/>
    <property type="match status" value="1"/>
</dbReference>
<feature type="modified residue" description="4-aspartylphosphate" evidence="3">
    <location>
        <position position="56"/>
    </location>
</feature>
<reference evidence="5 6" key="1">
    <citation type="submission" date="2014-12" db="EMBL/GenBank/DDBJ databases">
        <title>Genome sequencing of Photobacterium gaetbulicola AD005a.</title>
        <authorList>
            <person name="Adrian T.G.S."/>
            <person name="Chan K.G."/>
        </authorList>
    </citation>
    <scope>NUCLEOTIDE SEQUENCE [LARGE SCALE GENOMIC DNA]</scope>
    <source>
        <strain evidence="5 6">AD005a</strain>
    </source>
</reference>
<dbReference type="InterPro" id="IPR028976">
    <property type="entry name" value="CheC-like_sf"/>
</dbReference>
<feature type="domain" description="Response regulatory" evidence="4">
    <location>
        <begin position="6"/>
        <end position="121"/>
    </location>
</feature>
<dbReference type="CDD" id="cd17593">
    <property type="entry name" value="REC_CheC-like"/>
    <property type="match status" value="1"/>
</dbReference>
<dbReference type="InterPro" id="IPR050595">
    <property type="entry name" value="Bact_response_regulator"/>
</dbReference>
<dbReference type="Pfam" id="PF00072">
    <property type="entry name" value="Response_reg"/>
    <property type="match status" value="1"/>
</dbReference>
<dbReference type="GO" id="GO:0006935">
    <property type="term" value="P:chemotaxis"/>
    <property type="evidence" value="ECO:0007669"/>
    <property type="project" value="UniProtKB-KW"/>
</dbReference>
<dbReference type="SUPFAM" id="SSF52172">
    <property type="entry name" value="CheY-like"/>
    <property type="match status" value="1"/>
</dbReference>
<dbReference type="Gene3D" id="3.40.50.2300">
    <property type="match status" value="1"/>
</dbReference>
<dbReference type="InterPro" id="IPR011006">
    <property type="entry name" value="CheY-like_superfamily"/>
</dbReference>
<keyword evidence="2 3" id="KW-0597">Phosphoprotein</keyword>
<dbReference type="Gene3D" id="3.40.1550.10">
    <property type="entry name" value="CheC-like"/>
    <property type="match status" value="1"/>
</dbReference>
<organism evidence="5 6">
    <name type="scientific">Photobacterium gaetbulicola</name>
    <dbReference type="NCBI Taxonomy" id="1295392"/>
    <lineage>
        <taxon>Bacteria</taxon>
        <taxon>Pseudomonadati</taxon>
        <taxon>Pseudomonadota</taxon>
        <taxon>Gammaproteobacteria</taxon>
        <taxon>Vibrionales</taxon>
        <taxon>Vibrionaceae</taxon>
        <taxon>Photobacterium</taxon>
    </lineage>
</organism>
<dbReference type="AlphaFoldDB" id="A0A0B9H2Q2"/>
<evidence type="ECO:0000259" key="4">
    <source>
        <dbReference type="PROSITE" id="PS50110"/>
    </source>
</evidence>
<dbReference type="EMBL" id="JWLZ01000162">
    <property type="protein sequence ID" value="KHT63112.1"/>
    <property type="molecule type" value="Genomic_DNA"/>
</dbReference>
<dbReference type="PANTHER" id="PTHR44591">
    <property type="entry name" value="STRESS RESPONSE REGULATOR PROTEIN 1"/>
    <property type="match status" value="1"/>
</dbReference>
<dbReference type="PANTHER" id="PTHR44591:SF24">
    <property type="entry name" value="PROTEIN-GLUTAMATE METHYLESTERASE_PROTEIN-GLUTAMINE GLUTAMINASE 1"/>
    <property type="match status" value="1"/>
</dbReference>
<dbReference type="Proteomes" id="UP000031278">
    <property type="component" value="Unassembled WGS sequence"/>
</dbReference>
<evidence type="ECO:0000256" key="2">
    <source>
        <dbReference type="ARBA" id="ARBA00022553"/>
    </source>
</evidence>
<dbReference type="GO" id="GO:0000160">
    <property type="term" value="P:phosphorelay signal transduction system"/>
    <property type="evidence" value="ECO:0007669"/>
    <property type="project" value="InterPro"/>
</dbReference>
<accession>A0A0B9H2Q2</accession>
<gene>
    <name evidence="5" type="ORF">RJ45_13755</name>
</gene>
<evidence type="ECO:0000256" key="1">
    <source>
        <dbReference type="ARBA" id="ARBA00022500"/>
    </source>
</evidence>
<keyword evidence="1" id="KW-0145">Chemotaxis</keyword>
<dbReference type="PROSITE" id="PS50110">
    <property type="entry name" value="RESPONSE_REGULATORY"/>
    <property type="match status" value="1"/>
</dbReference>
<dbReference type="SMART" id="SM00448">
    <property type="entry name" value="REC"/>
    <property type="match status" value="1"/>
</dbReference>
<evidence type="ECO:0000313" key="5">
    <source>
        <dbReference type="EMBL" id="KHT63112.1"/>
    </source>
</evidence>
<protein>
    <submittedName>
        <fullName evidence="5">Chemotaxis protein CheC</fullName>
    </submittedName>
</protein>
<sequence length="333" mass="37304">MSHDKSVLICDDSRLVHRAMQKFFSEFAGVTLFFAENGAQALECLAMHDVDVMFLDLTMPVLDGFGVLQQLPVNSYPTQVIVLSADVQQQAVERCVDAGANYFLAKPFSRGQVYSTLKKMGFSLIRENKGFPAEKKRTPPQTFYGNDYLYQFQEVANIALGRGAAIISDHCREFITMPLPNVAMLGCGELDMMISNLTQRADSTAIAQRFVGGGIHGEALICLYGNDIDLFGERLGFSTFGEKQSEVIVDIANLMVSSFLVSLSEQMNIPFSIRQPICLEEYMIRGGSEAINRELFTIEYSYQSEKMDMACDVLLMMDHDSTQVIRRFMETLQ</sequence>
<evidence type="ECO:0000313" key="6">
    <source>
        <dbReference type="Proteomes" id="UP000031278"/>
    </source>
</evidence>